<dbReference type="InterPro" id="IPR047197">
    <property type="entry name" value="THYN1-like_EVE"/>
</dbReference>
<dbReference type="Pfam" id="PF01878">
    <property type="entry name" value="EVE"/>
    <property type="match status" value="1"/>
</dbReference>
<sequence>MAYWLFKTEPDAFSIDDLKNAQNQTTLWEGVRNYQARNFMRDEVKVGDLVMIYHSSCKLVGVVGIAVVTKAAYQDPTQFDLSSDYYDAKATSDNPRWVVVEVTYQSHLDSLVSLKEIKANPRITDIALKKGGRLSIMPVTKSDWQIITHMAEE</sequence>
<dbReference type="InterPro" id="IPR052181">
    <property type="entry name" value="5hmC_binding"/>
</dbReference>
<dbReference type="KEGG" id="pha:PSHAa0140"/>
<organism evidence="2 3">
    <name type="scientific">Pseudoalteromonas translucida (strain TAC 125)</name>
    <dbReference type="NCBI Taxonomy" id="326442"/>
    <lineage>
        <taxon>Bacteria</taxon>
        <taxon>Pseudomonadati</taxon>
        <taxon>Pseudomonadota</taxon>
        <taxon>Gammaproteobacteria</taxon>
        <taxon>Alteromonadales</taxon>
        <taxon>Pseudoalteromonadaceae</taxon>
        <taxon>Pseudoalteromonas</taxon>
    </lineage>
</organism>
<evidence type="ECO:0000259" key="1">
    <source>
        <dbReference type="Pfam" id="PF01878"/>
    </source>
</evidence>
<feature type="domain" description="EVE" evidence="1">
    <location>
        <begin position="2"/>
        <end position="150"/>
    </location>
</feature>
<dbReference type="Gene3D" id="3.10.590.10">
    <property type="entry name" value="ph1033 like domains"/>
    <property type="match status" value="1"/>
</dbReference>
<dbReference type="BioCyc" id="PHAL326442:PSHA_RS00715-MONOMER"/>
<name>Q3IF29_PSET1</name>
<dbReference type="PANTHER" id="PTHR14087">
    <property type="entry name" value="THYMOCYTE NUCLEAR PROTEIN 1"/>
    <property type="match status" value="1"/>
</dbReference>
<dbReference type="HOGENOM" id="CLU_041799_2_2_6"/>
<dbReference type="SUPFAM" id="SSF88697">
    <property type="entry name" value="PUA domain-like"/>
    <property type="match status" value="1"/>
</dbReference>
<protein>
    <recommendedName>
        <fullName evidence="1">EVE domain-containing protein</fullName>
    </recommendedName>
</protein>
<reference evidence="2 3" key="1">
    <citation type="journal article" date="2005" name="Genome Res.">
        <title>Coping with cold: the genome of the versatile marine Antarctica bacterium Pseudoalteromonas haloplanktis TAC125.</title>
        <authorList>
            <person name="Medigue C."/>
            <person name="Krin E."/>
            <person name="Pascal G."/>
            <person name="Barbe V."/>
            <person name="Bernsel A."/>
            <person name="Bertin P."/>
            <person name="Cheung F."/>
            <person name="Cruveiller S."/>
            <person name="Damico S."/>
            <person name="Duilio A."/>
            <person name="Fang G."/>
            <person name="Feller G."/>
            <person name="Mangenot S."/>
            <person name="Marino G."/>
            <person name="Nilsson J."/>
            <person name="Parilli E."/>
            <person name="Rocha E."/>
            <person name="Rouy Z."/>
            <person name="Sekowska A."/>
            <person name="Tutino M.L."/>
            <person name="Vallenet D."/>
            <person name="von Heijne G."/>
            <person name="Danchin A."/>
        </authorList>
    </citation>
    <scope>NUCLEOTIDE SEQUENCE [LARGE SCALE GENOMIC DNA]</scope>
    <source>
        <strain evidence="3">TAC 125</strain>
    </source>
</reference>
<evidence type="ECO:0000313" key="2">
    <source>
        <dbReference type="EMBL" id="CAI85244.1"/>
    </source>
</evidence>
<gene>
    <name evidence="2" type="ordered locus">PSHAa0140</name>
</gene>
<dbReference type="InterPro" id="IPR002740">
    <property type="entry name" value="EVE_domain"/>
</dbReference>
<proteinExistence type="predicted"/>
<dbReference type="eggNOG" id="COG2947">
    <property type="taxonomic scope" value="Bacteria"/>
</dbReference>
<dbReference type="CDD" id="cd21133">
    <property type="entry name" value="EVE"/>
    <property type="match status" value="1"/>
</dbReference>
<keyword evidence="3" id="KW-1185">Reference proteome</keyword>
<dbReference type="PATRIC" id="fig|326442.8.peg.134"/>
<evidence type="ECO:0000313" key="3">
    <source>
        <dbReference type="Proteomes" id="UP000006843"/>
    </source>
</evidence>
<dbReference type="PANTHER" id="PTHR14087:SF7">
    <property type="entry name" value="THYMOCYTE NUCLEAR PROTEIN 1"/>
    <property type="match status" value="1"/>
</dbReference>
<dbReference type="InterPro" id="IPR015947">
    <property type="entry name" value="PUA-like_sf"/>
</dbReference>
<accession>Q3IF29</accession>
<dbReference type="Proteomes" id="UP000006843">
    <property type="component" value="Chromosome I"/>
</dbReference>
<dbReference type="EMBL" id="CR954246">
    <property type="protein sequence ID" value="CAI85244.1"/>
    <property type="molecule type" value="Genomic_DNA"/>
</dbReference>
<dbReference type="STRING" id="326442.PSHAa0140"/>
<dbReference type="AlphaFoldDB" id="Q3IF29"/>